<dbReference type="CDD" id="cd06170">
    <property type="entry name" value="LuxR_C_like"/>
    <property type="match status" value="1"/>
</dbReference>
<name>A0A1C0TKY2_9GAMM</name>
<keyword evidence="1" id="KW-0805">Transcription regulation</keyword>
<dbReference type="PANTHER" id="PTHR44688:SF16">
    <property type="entry name" value="DNA-BINDING TRANSCRIPTIONAL ACTIVATOR DEVR_DOSR"/>
    <property type="match status" value="1"/>
</dbReference>
<dbReference type="Proteomes" id="UP000093366">
    <property type="component" value="Unassembled WGS sequence"/>
</dbReference>
<dbReference type="PRINTS" id="PR00038">
    <property type="entry name" value="HTHLUXR"/>
</dbReference>
<dbReference type="SMART" id="SM00421">
    <property type="entry name" value="HTH_LUXR"/>
    <property type="match status" value="1"/>
</dbReference>
<dbReference type="PANTHER" id="PTHR44688">
    <property type="entry name" value="DNA-BINDING TRANSCRIPTIONAL ACTIVATOR DEVR_DOSR"/>
    <property type="match status" value="1"/>
</dbReference>
<organism evidence="5 6">
    <name type="scientific">Pseudoalteromonas luteoviolacea</name>
    <dbReference type="NCBI Taxonomy" id="43657"/>
    <lineage>
        <taxon>Bacteria</taxon>
        <taxon>Pseudomonadati</taxon>
        <taxon>Pseudomonadota</taxon>
        <taxon>Gammaproteobacteria</taxon>
        <taxon>Alteromonadales</taxon>
        <taxon>Pseudoalteromonadaceae</taxon>
        <taxon>Pseudoalteromonas</taxon>
    </lineage>
</organism>
<dbReference type="PROSITE" id="PS50043">
    <property type="entry name" value="HTH_LUXR_2"/>
    <property type="match status" value="1"/>
</dbReference>
<evidence type="ECO:0000313" key="6">
    <source>
        <dbReference type="Proteomes" id="UP000093366"/>
    </source>
</evidence>
<dbReference type="SUPFAM" id="SSF46894">
    <property type="entry name" value="C-terminal effector domain of the bipartite response regulators"/>
    <property type="match status" value="1"/>
</dbReference>
<protein>
    <recommendedName>
        <fullName evidence="4">HTH luxR-type domain-containing protein</fullName>
    </recommendedName>
</protein>
<dbReference type="OrthoDB" id="9774661at2"/>
<dbReference type="InterPro" id="IPR036388">
    <property type="entry name" value="WH-like_DNA-bd_sf"/>
</dbReference>
<keyword evidence="3" id="KW-0804">Transcription</keyword>
<dbReference type="InterPro" id="IPR000792">
    <property type="entry name" value="Tscrpt_reg_LuxR_C"/>
</dbReference>
<dbReference type="Gene3D" id="1.10.10.10">
    <property type="entry name" value="Winged helix-like DNA-binding domain superfamily/Winged helix DNA-binding domain"/>
    <property type="match status" value="1"/>
</dbReference>
<evidence type="ECO:0000256" key="3">
    <source>
        <dbReference type="ARBA" id="ARBA00023163"/>
    </source>
</evidence>
<evidence type="ECO:0000256" key="1">
    <source>
        <dbReference type="ARBA" id="ARBA00023015"/>
    </source>
</evidence>
<dbReference type="InterPro" id="IPR016032">
    <property type="entry name" value="Sig_transdc_resp-reg_C-effctor"/>
</dbReference>
<evidence type="ECO:0000256" key="2">
    <source>
        <dbReference type="ARBA" id="ARBA00023125"/>
    </source>
</evidence>
<evidence type="ECO:0000313" key="5">
    <source>
        <dbReference type="EMBL" id="OCQ19228.1"/>
    </source>
</evidence>
<dbReference type="AlphaFoldDB" id="A0A1C0TKY2"/>
<dbReference type="RefSeq" id="WP_065792432.1">
    <property type="nucleotide sequence ID" value="NZ_MAUJ01000009.1"/>
</dbReference>
<reference evidence="6" key="1">
    <citation type="submission" date="2016-07" db="EMBL/GenBank/DDBJ databases">
        <authorList>
            <person name="Florea S."/>
            <person name="Webb J.S."/>
            <person name="Jaromczyk J."/>
            <person name="Schardl C.L."/>
        </authorList>
    </citation>
    <scope>NUCLEOTIDE SEQUENCE [LARGE SCALE GENOMIC DNA]</scope>
    <source>
        <strain evidence="6">IPB1</strain>
    </source>
</reference>
<dbReference type="GO" id="GO:0003677">
    <property type="term" value="F:DNA binding"/>
    <property type="evidence" value="ECO:0007669"/>
    <property type="project" value="UniProtKB-KW"/>
</dbReference>
<accession>A0A1C0TKY2</accession>
<dbReference type="GO" id="GO:0006355">
    <property type="term" value="P:regulation of DNA-templated transcription"/>
    <property type="evidence" value="ECO:0007669"/>
    <property type="project" value="InterPro"/>
</dbReference>
<proteinExistence type="predicted"/>
<feature type="domain" description="HTH luxR-type" evidence="4">
    <location>
        <begin position="152"/>
        <end position="217"/>
    </location>
</feature>
<comment type="caution">
    <text evidence="5">The sequence shown here is derived from an EMBL/GenBank/DDBJ whole genome shotgun (WGS) entry which is preliminary data.</text>
</comment>
<gene>
    <name evidence="5" type="ORF">A7985_21075</name>
</gene>
<dbReference type="Pfam" id="PF00196">
    <property type="entry name" value="GerE"/>
    <property type="match status" value="1"/>
</dbReference>
<evidence type="ECO:0000259" key="4">
    <source>
        <dbReference type="PROSITE" id="PS50043"/>
    </source>
</evidence>
<dbReference type="EMBL" id="MAUJ01000009">
    <property type="protein sequence ID" value="OCQ19228.1"/>
    <property type="molecule type" value="Genomic_DNA"/>
</dbReference>
<sequence length="219" mass="24990">MNYAITTDNYTQMAFSNIVNKIDKVKTETDFRNLVLELQACSEPSFVAFIAFDHITPTSLESKIFGELSNEIEELMSRKEVLEHCTNSSSPLSLHQFGSLYPRSLYLLPVHAGRNERGALLLHIENQDEVEHLSWYWSPITTHLVRAHIKISKQRQVAITKRERDCLLWACEGKTSWEISQILGVSERTVNFHLANCIEKTNSANRLQAIAKCVVSNII</sequence>
<keyword evidence="2" id="KW-0238">DNA-binding</keyword>